<accession>A0A8X6MWS5</accession>
<evidence type="ECO:0000313" key="1">
    <source>
        <dbReference type="EMBL" id="GFS82057.1"/>
    </source>
</evidence>
<name>A0A8X6MWS5_NEPPI</name>
<organism evidence="1 2">
    <name type="scientific">Nephila pilipes</name>
    <name type="common">Giant wood spider</name>
    <name type="synonym">Nephila maculata</name>
    <dbReference type="NCBI Taxonomy" id="299642"/>
    <lineage>
        <taxon>Eukaryota</taxon>
        <taxon>Metazoa</taxon>
        <taxon>Ecdysozoa</taxon>
        <taxon>Arthropoda</taxon>
        <taxon>Chelicerata</taxon>
        <taxon>Arachnida</taxon>
        <taxon>Araneae</taxon>
        <taxon>Araneomorphae</taxon>
        <taxon>Entelegynae</taxon>
        <taxon>Araneoidea</taxon>
        <taxon>Nephilidae</taxon>
        <taxon>Nephila</taxon>
    </lineage>
</organism>
<reference evidence="1" key="1">
    <citation type="submission" date="2020-08" db="EMBL/GenBank/DDBJ databases">
        <title>Multicomponent nature underlies the extraordinary mechanical properties of spider dragline silk.</title>
        <authorList>
            <person name="Kono N."/>
            <person name="Nakamura H."/>
            <person name="Mori M."/>
            <person name="Yoshida Y."/>
            <person name="Ohtoshi R."/>
            <person name="Malay A.D."/>
            <person name="Moran D.A.P."/>
            <person name="Tomita M."/>
            <person name="Numata K."/>
            <person name="Arakawa K."/>
        </authorList>
    </citation>
    <scope>NUCLEOTIDE SEQUENCE</scope>
</reference>
<keyword evidence="2" id="KW-1185">Reference proteome</keyword>
<dbReference type="EMBL" id="BMAW01097905">
    <property type="protein sequence ID" value="GFS82057.1"/>
    <property type="molecule type" value="Genomic_DNA"/>
</dbReference>
<evidence type="ECO:0000313" key="2">
    <source>
        <dbReference type="Proteomes" id="UP000887013"/>
    </source>
</evidence>
<comment type="caution">
    <text evidence="1">The sequence shown here is derived from an EMBL/GenBank/DDBJ whole genome shotgun (WGS) entry which is preliminary data.</text>
</comment>
<sequence length="111" mass="12988">MASRLFQHIGKELVKPFGRQIVAPQCAGFHPRKPKSERKSKRVLKFIAFIVCYSITTNIMENRYDGPAEYTLEWTIENFSYAWQKYGDKLVSPVFVITMNCILELRKKRNA</sequence>
<protein>
    <submittedName>
        <fullName evidence="1">Uncharacterized protein</fullName>
    </submittedName>
</protein>
<proteinExistence type="predicted"/>
<dbReference type="Proteomes" id="UP000887013">
    <property type="component" value="Unassembled WGS sequence"/>
</dbReference>
<dbReference type="AlphaFoldDB" id="A0A8X6MWS5"/>
<gene>
    <name evidence="1" type="ORF">NPIL_284571</name>
</gene>